<keyword evidence="3" id="KW-1185">Reference proteome</keyword>
<name>A0A7S7M0D5_9BACT</name>
<organism evidence="2 3">
    <name type="scientific">Candidatus Sulfurimonas marisnigri</name>
    <dbReference type="NCBI Taxonomy" id="2740405"/>
    <lineage>
        <taxon>Bacteria</taxon>
        <taxon>Pseudomonadati</taxon>
        <taxon>Campylobacterota</taxon>
        <taxon>Epsilonproteobacteria</taxon>
        <taxon>Campylobacterales</taxon>
        <taxon>Sulfurimonadaceae</taxon>
        <taxon>Sulfurimonas</taxon>
    </lineage>
</organism>
<evidence type="ECO:0000313" key="2">
    <source>
        <dbReference type="EMBL" id="QOY54797.1"/>
    </source>
</evidence>
<sequence length="74" mass="8734">MLKFFTILLSSLLLISFLYAKENFSEMSTQELISIMGYVKKENVQEFKKELQSRVSSMSQSEKKTYEKNIKKIK</sequence>
<evidence type="ECO:0000313" key="3">
    <source>
        <dbReference type="Proteomes" id="UP000593836"/>
    </source>
</evidence>
<feature type="compositionally biased region" description="Basic and acidic residues" evidence="1">
    <location>
        <begin position="61"/>
        <end position="74"/>
    </location>
</feature>
<dbReference type="EMBL" id="CP054493">
    <property type="protein sequence ID" value="QOY54797.1"/>
    <property type="molecule type" value="Genomic_DNA"/>
</dbReference>
<dbReference type="AlphaFoldDB" id="A0A7S7M0D5"/>
<proteinExistence type="predicted"/>
<evidence type="ECO:0000256" key="1">
    <source>
        <dbReference type="SAM" id="MobiDB-lite"/>
    </source>
</evidence>
<dbReference type="InterPro" id="IPR038310">
    <property type="entry name" value="DUF1104_sf"/>
</dbReference>
<dbReference type="Proteomes" id="UP000593836">
    <property type="component" value="Chromosome"/>
</dbReference>
<dbReference type="RefSeq" id="WP_194366841.1">
    <property type="nucleotide sequence ID" value="NZ_CP054493.1"/>
</dbReference>
<reference evidence="2 3" key="1">
    <citation type="submission" date="2020-05" db="EMBL/GenBank/DDBJ databases">
        <title>Sulfurimonas marisnigri, sp. nov., and Sulfurimonas baltica, sp. nov., manganese oxide reducing chemolithoautotrophs of the class Epsilonproteobacteria isolated from the pelagic redoxclines of the Black and Baltic Seas and emended description of the genus Sulfurimonas.</title>
        <authorList>
            <person name="Henkel J.V."/>
            <person name="Laudan C."/>
            <person name="Werner J."/>
            <person name="Neu T."/>
            <person name="Plewe S."/>
            <person name="Sproer C."/>
            <person name="Bunk B."/>
            <person name="Schulz-Vogt H.N."/>
        </authorList>
    </citation>
    <scope>NUCLEOTIDE SEQUENCE [LARGE SCALE GENOMIC DNA]</scope>
    <source>
        <strain evidence="2 3">SoZ1</strain>
    </source>
</reference>
<dbReference type="Gene3D" id="1.20.120.1430">
    <property type="entry name" value="HP0721 helical bundle"/>
    <property type="match status" value="1"/>
</dbReference>
<gene>
    <name evidence="2" type="ORF">HUE87_00675</name>
</gene>
<dbReference type="InterPro" id="IPR009488">
    <property type="entry name" value="DUF1104"/>
</dbReference>
<dbReference type="Pfam" id="PF06518">
    <property type="entry name" value="DUF1104"/>
    <property type="match status" value="1"/>
</dbReference>
<dbReference type="KEGG" id="smas:HUE87_00675"/>
<accession>A0A7S7M0D5</accession>
<feature type="region of interest" description="Disordered" evidence="1">
    <location>
        <begin position="55"/>
        <end position="74"/>
    </location>
</feature>
<protein>
    <submittedName>
        <fullName evidence="2">DUF1104 domain-containing protein</fullName>
    </submittedName>
</protein>